<accession>A0A9P5NH73</accession>
<feature type="compositionally biased region" description="Basic and acidic residues" evidence="1">
    <location>
        <begin position="394"/>
        <end position="406"/>
    </location>
</feature>
<sequence>MGSKRRWEMFAGWMDRRAGGLGPDLLETRLPTQVAKRIYASKYLREREYFRLSVRGRSSCLDLQKIVKTGLGLLVQARAEVERGVSDSRAFGSGGTSVAAQVTSSNDASCFDSSKSVSPDFVFSIEPPNQIVQCTDTRIWWDPSTVQGTPNFLGVIPGGQSFAVPEGSITQVPSQGTGFTWTPSLRGGTTLILVGGDNRGNGTAGSSLNVVSSGINNNGSCLSNSSPSSTPGSPAGGSYPTGSTTPSSGGNHSDAGAIAGGVIGGIAGLIILLVLIWFLRRKRTHTRIIKERADLLNDDDDEGGNSPTYTRRNELPQYYQPEPFMVPDPTVEGSTTGTTTDDPESRRPLSGTTSTSFYTRATTPDQASGSASGYGGYSGRKPAPRPMRAVNIIQHDDAGPSEPPKEGEEEPETIELPPAYTAVSRSGVNVVANERAPTTAASPPEETAAA</sequence>
<comment type="caution">
    <text evidence="3">The sequence shown here is derived from an EMBL/GenBank/DDBJ whole genome shotgun (WGS) entry which is preliminary data.</text>
</comment>
<evidence type="ECO:0000313" key="3">
    <source>
        <dbReference type="EMBL" id="KAF8883192.1"/>
    </source>
</evidence>
<feature type="region of interest" description="Disordered" evidence="1">
    <location>
        <begin position="296"/>
        <end position="421"/>
    </location>
</feature>
<dbReference type="EMBL" id="JADNYJ010000117">
    <property type="protein sequence ID" value="KAF8883192.1"/>
    <property type="molecule type" value="Genomic_DNA"/>
</dbReference>
<protein>
    <submittedName>
        <fullName evidence="3">Uncharacterized protein</fullName>
    </submittedName>
</protein>
<dbReference type="PANTHER" id="PTHR16861:SF7">
    <property type="entry name" value="MEMBRANE ANCHOR OPY2 N-TERMINAL DOMAIN-CONTAINING PROTEIN"/>
    <property type="match status" value="1"/>
</dbReference>
<organism evidence="3 4">
    <name type="scientific">Gymnopilus junonius</name>
    <name type="common">Spectacular rustgill mushroom</name>
    <name type="synonym">Gymnopilus spectabilis subsp. junonius</name>
    <dbReference type="NCBI Taxonomy" id="109634"/>
    <lineage>
        <taxon>Eukaryota</taxon>
        <taxon>Fungi</taxon>
        <taxon>Dikarya</taxon>
        <taxon>Basidiomycota</taxon>
        <taxon>Agaricomycotina</taxon>
        <taxon>Agaricomycetes</taxon>
        <taxon>Agaricomycetidae</taxon>
        <taxon>Agaricales</taxon>
        <taxon>Agaricineae</taxon>
        <taxon>Hymenogastraceae</taxon>
        <taxon>Gymnopilus</taxon>
    </lineage>
</organism>
<dbReference type="OrthoDB" id="3267813at2759"/>
<keyword evidence="4" id="KW-1185">Reference proteome</keyword>
<keyword evidence="2" id="KW-1133">Transmembrane helix</keyword>
<feature type="transmembrane region" description="Helical" evidence="2">
    <location>
        <begin position="255"/>
        <end position="279"/>
    </location>
</feature>
<evidence type="ECO:0000256" key="2">
    <source>
        <dbReference type="SAM" id="Phobius"/>
    </source>
</evidence>
<keyword evidence="2" id="KW-0472">Membrane</keyword>
<evidence type="ECO:0000313" key="4">
    <source>
        <dbReference type="Proteomes" id="UP000724874"/>
    </source>
</evidence>
<dbReference type="AlphaFoldDB" id="A0A9P5NH73"/>
<dbReference type="Proteomes" id="UP000724874">
    <property type="component" value="Unassembled WGS sequence"/>
</dbReference>
<feature type="compositionally biased region" description="Low complexity" evidence="1">
    <location>
        <begin position="352"/>
        <end position="371"/>
    </location>
</feature>
<gene>
    <name evidence="3" type="ORF">CPB84DRAFT_1750740</name>
</gene>
<evidence type="ECO:0000256" key="1">
    <source>
        <dbReference type="SAM" id="MobiDB-lite"/>
    </source>
</evidence>
<reference evidence="3" key="1">
    <citation type="submission" date="2020-11" db="EMBL/GenBank/DDBJ databases">
        <authorList>
            <consortium name="DOE Joint Genome Institute"/>
            <person name="Ahrendt S."/>
            <person name="Riley R."/>
            <person name="Andreopoulos W."/>
            <person name="LaButti K."/>
            <person name="Pangilinan J."/>
            <person name="Ruiz-duenas F.J."/>
            <person name="Barrasa J.M."/>
            <person name="Sanchez-Garcia M."/>
            <person name="Camarero S."/>
            <person name="Miyauchi S."/>
            <person name="Serrano A."/>
            <person name="Linde D."/>
            <person name="Babiker R."/>
            <person name="Drula E."/>
            <person name="Ayuso-Fernandez I."/>
            <person name="Pacheco R."/>
            <person name="Padilla G."/>
            <person name="Ferreira P."/>
            <person name="Barriuso J."/>
            <person name="Kellner H."/>
            <person name="Castanera R."/>
            <person name="Alfaro M."/>
            <person name="Ramirez L."/>
            <person name="Pisabarro A.G."/>
            <person name="Kuo A."/>
            <person name="Tritt A."/>
            <person name="Lipzen A."/>
            <person name="He G."/>
            <person name="Yan M."/>
            <person name="Ng V."/>
            <person name="Cullen D."/>
            <person name="Martin F."/>
            <person name="Rosso M.-N."/>
            <person name="Henrissat B."/>
            <person name="Hibbett D."/>
            <person name="Martinez A.T."/>
            <person name="Grigoriev I.V."/>
        </authorList>
    </citation>
    <scope>NUCLEOTIDE SEQUENCE</scope>
    <source>
        <strain evidence="3">AH 44721</strain>
    </source>
</reference>
<dbReference type="PANTHER" id="PTHR16861">
    <property type="entry name" value="GLYCOPROTEIN 38"/>
    <property type="match status" value="1"/>
</dbReference>
<proteinExistence type="predicted"/>
<feature type="region of interest" description="Disordered" evidence="1">
    <location>
        <begin position="222"/>
        <end position="252"/>
    </location>
</feature>
<name>A0A9P5NH73_GYMJU</name>
<feature type="compositionally biased region" description="Low complexity" evidence="1">
    <location>
        <begin position="329"/>
        <end position="340"/>
    </location>
</feature>
<keyword evidence="2" id="KW-0812">Transmembrane</keyword>